<evidence type="ECO:0000313" key="3">
    <source>
        <dbReference type="Proteomes" id="UP000288168"/>
    </source>
</evidence>
<keyword evidence="3" id="KW-1185">Reference proteome</keyword>
<dbReference type="OrthoDB" id="5153694at2759"/>
<name>A0A428NT90_9HYPO</name>
<feature type="region of interest" description="Disordered" evidence="1">
    <location>
        <begin position="115"/>
        <end position="135"/>
    </location>
</feature>
<dbReference type="AlphaFoldDB" id="A0A428NT90"/>
<dbReference type="EMBL" id="NKCI01000305">
    <property type="protein sequence ID" value="RSL43985.1"/>
    <property type="molecule type" value="Genomic_DNA"/>
</dbReference>
<dbReference type="Proteomes" id="UP000288168">
    <property type="component" value="Unassembled WGS sequence"/>
</dbReference>
<dbReference type="STRING" id="1325734.A0A428NT90"/>
<evidence type="ECO:0000256" key="1">
    <source>
        <dbReference type="SAM" id="MobiDB-lite"/>
    </source>
</evidence>
<sequence>MADENTEGMKQDLASLRTRLAALEGLLGLSDQFQLSDGRDGLLYSDQEIDGGGQTQDNVISADQVNLMALMDEVEVGAAEFQSGLMSLESTTERQGMPPMEAPRNYEENTVIQENAADEDNDVNNYEETHDESPARQATLQIGQVANEDGHSVEGTLETSESAGHKRKSGWNAINAKKRRITRVDDEEAQGPDQQETIERPVEDEAMPEDIRGLVAAVLSRDAIKRFVEAVEYSKRPLAERARKPLDQLELKDGNPDLKLIAQRGKQLSHSEERTNFESIFTRYDQLQYAQGYQALKDKLGYERLPTHVVAEVCHMNGVSRETSKKRNKTGKQWDKVCAEIEHGAGLLALVPSSGDYLSLAEEGRSESLKRFHHELQGNDYVEAICAVVVAWFEAVDNGKKFKSSDDVDWDSLEEDEVVGKLQCLTAIR</sequence>
<feature type="region of interest" description="Disordered" evidence="1">
    <location>
        <begin position="149"/>
        <end position="203"/>
    </location>
</feature>
<proteinExistence type="predicted"/>
<accession>A0A428NT90</accession>
<evidence type="ECO:0000313" key="2">
    <source>
        <dbReference type="EMBL" id="RSL43985.1"/>
    </source>
</evidence>
<organism evidence="2 3">
    <name type="scientific">Fusarium duplospermum</name>
    <dbReference type="NCBI Taxonomy" id="1325734"/>
    <lineage>
        <taxon>Eukaryota</taxon>
        <taxon>Fungi</taxon>
        <taxon>Dikarya</taxon>
        <taxon>Ascomycota</taxon>
        <taxon>Pezizomycotina</taxon>
        <taxon>Sordariomycetes</taxon>
        <taxon>Hypocreomycetidae</taxon>
        <taxon>Hypocreales</taxon>
        <taxon>Nectriaceae</taxon>
        <taxon>Fusarium</taxon>
        <taxon>Fusarium solani species complex</taxon>
    </lineage>
</organism>
<reference evidence="2 3" key="1">
    <citation type="submission" date="2017-06" db="EMBL/GenBank/DDBJ databases">
        <title>Comparative genomic analysis of Ambrosia Fusariam Clade fungi.</title>
        <authorList>
            <person name="Stajich J.E."/>
            <person name="Carrillo J."/>
            <person name="Kijimoto T."/>
            <person name="Eskalen A."/>
            <person name="O'Donnell K."/>
            <person name="Kasson M."/>
        </authorList>
    </citation>
    <scope>NUCLEOTIDE SEQUENCE [LARGE SCALE GENOMIC DNA]</scope>
    <source>
        <strain evidence="2 3">NRRL62584</strain>
    </source>
</reference>
<gene>
    <name evidence="2" type="ORF">CEP54_014859</name>
</gene>
<comment type="caution">
    <text evidence="2">The sequence shown here is derived from an EMBL/GenBank/DDBJ whole genome shotgun (WGS) entry which is preliminary data.</text>
</comment>
<protein>
    <submittedName>
        <fullName evidence="2">Uncharacterized protein</fullName>
    </submittedName>
</protein>